<keyword evidence="1 3" id="KW-0732">Signal</keyword>
<evidence type="ECO:0000259" key="4">
    <source>
        <dbReference type="PROSITE" id="PS50853"/>
    </source>
</evidence>
<dbReference type="Pfam" id="PF18962">
    <property type="entry name" value="Por_Secre_tail"/>
    <property type="match status" value="1"/>
</dbReference>
<evidence type="ECO:0000256" key="1">
    <source>
        <dbReference type="ARBA" id="ARBA00022729"/>
    </source>
</evidence>
<dbReference type="CDD" id="cd00063">
    <property type="entry name" value="FN3"/>
    <property type="match status" value="1"/>
</dbReference>
<dbReference type="SMART" id="SM00560">
    <property type="entry name" value="LamGL"/>
    <property type="match status" value="1"/>
</dbReference>
<reference evidence="5 6" key="1">
    <citation type="submission" date="2023-07" db="EMBL/GenBank/DDBJ databases">
        <title>Genomic Encyclopedia of Type Strains, Phase IV (KMG-IV): sequencing the most valuable type-strain genomes for metagenomic binning, comparative biology and taxonomic classification.</title>
        <authorList>
            <person name="Goeker M."/>
        </authorList>
    </citation>
    <scope>NUCLEOTIDE SEQUENCE [LARGE SCALE GENOMIC DNA]</scope>
    <source>
        <strain evidence="5 6">DSM 102814</strain>
    </source>
</reference>
<sequence length="1734" mass="184737">MMKNYSVYLFLIAVCCWMGVSNAQTVSQTYNSGDIPTAFDMYDSSCNGPVTPLTVTLPSTGGSVWEVTSIDVQYDMTAQNDGWTSDQMSQIYFQNDGVLESSVAAGSGFGSGTISYNRNLNIANGYYLAGADLIFEMRAWRTFGDTAPNDGCNTFYNKVDNGTWTITVNYQSAPACSDVQNVQVGSETSTTVEVSWTDVNPMPPSSWTIEYGAPGFAQGTGTTVNVTTNPATINNLTPDTDYELYIQADCGVTGTSGWVGPISFETTIDCSFANLGVTNPVDGDIVCKGSATLEVTPSGNGDEVYWYDAPSGGNLVGIGSTFTTPELTSTTSYWASEVLQGGSGGGNTPELIHYKFDNGSTITNHALNPVGSNPATLIGLNVGGAGLSGTALQGSAGSSASNYVDTGWNTTIDGDFTIAFWTSGVPDSNTALSYIFGDIDASSFRCFTNGVAGTDNWLIRDGGLVDLEMTGGADSNPHMMHVVYDASAGTYTAYVDGVQTDQQTIPSTPNVTGTGFKVGGYSSSTGLDGLMDEFRWYNRALTAAEVTATQGAVGGGVLCESSRVEVQATVSTTGDVAISTLPYNTSDDTANYGDPFSGAPGTSCGTTENYLNGNNVVYQYTATDTEVVDILMSNLNDFYAAVFVYGSCADVGVTCLAGAVAGPSDDDFGIRDFQMTAGEEYYIVVSSWLIPTYDYTLDIIPFSCSNLAAPDADSPQDFVTGDEIGDLVVDTNRPGATLNYYSDAAATTVVNTTDPLVDGVTYYVTQSYEGCESAPVAITVSEIDCTSLAITNSTGDSVSCKGEMTLTATASGTGSDIYWYDAATDGNLVGVGNTFDTPVLTNTTSYWVTEVFYQNYNLSQANGLNDWTYGFGSSSNNYGIEFTADKKFVLSSVEVFSTSDAGGNLTVELLNDSGAVINTADFTMPSGGSDSSPIPVTLNLNFEIPSAGTYRLAAADNPDLKYEYDFGNSYVNYPYQLGNVGELTASFSTFTTYDYYYYYFYNWNVIEGEYTCESTPRTEVVATVNQSGDVLVDYTDLDYNTNDSTSLYGNNFQGDPGSDCPGEGYLDGNEVIYEYTADPTNDDILQIELSNITNPNTGMFIYSSCGDIGTSCIEGGTNEDTPFNINISDYYMTAGETIYIVISSDNGATNYTLDIFGFDCANAPLVDVVSSYDFVAGGVLSDISVNTNVHATEYTWYSDAALTNEITDPTTETLVDGTTYYVTQTILGCETDAVAVTAVEFDCTQLSVSGSEDQIICAPGGQVDLSATSSGSGSEIYWFSSQTAPNPISVGENFSPSVSSTTSFWVAEVFLSESSGDSGPLPSYCSPSGFGSDCGVGDDIDDFILQNSSGNDLISHIGTGCTSGGYADYTGDSNLTATLISGQTYNFNITHNFSSQRVKIWIDFNKDGSFDDTTELLYQSPSGANPTIGSISIPQSAIGNTTVMRVFDNYSSLPIDACTSNSSFGEVHDYKVTVIGATVLCESDREEVVVTVNDQPTAPPSTTAVNQDFCSGATLGDIQVTGSDITWYESETIATPLALNQEIEDGATYYVSQTVDACESETRLAITVSVKETADMPTGATNQSFGQGDSIFDLVVQGYNLRWYTSTDGLIFNEVNDPSQVILKDQETYYVTQTPPGMCESEKLPITVHRVLDVNNPLFNGLEYYPNPVEVNLNIANNKPIDGVVIFNLQGQKVLESKPNNSKTKIDMSRLASGTYFAKITVEENSTIVKIIKE</sequence>
<dbReference type="Pfam" id="PF13385">
    <property type="entry name" value="Laminin_G_3"/>
    <property type="match status" value="1"/>
</dbReference>
<feature type="signal peptide" evidence="3">
    <location>
        <begin position="1"/>
        <end position="23"/>
    </location>
</feature>
<dbReference type="SUPFAM" id="SSF49899">
    <property type="entry name" value="Concanavalin A-like lectins/glucanases"/>
    <property type="match status" value="1"/>
</dbReference>
<accession>A0ABU1K8T3</accession>
<dbReference type="Pfam" id="PF19081">
    <property type="entry name" value="Ig_7"/>
    <property type="match status" value="2"/>
</dbReference>
<dbReference type="EMBL" id="JAVDQA010000009">
    <property type="protein sequence ID" value="MDR6302006.1"/>
    <property type="molecule type" value="Genomic_DNA"/>
</dbReference>
<dbReference type="InterPro" id="IPR013320">
    <property type="entry name" value="ConA-like_dom_sf"/>
</dbReference>
<gene>
    <name evidence="5" type="ORF">GGR31_002681</name>
</gene>
<comment type="caution">
    <text evidence="5">The sequence shown here is derived from an EMBL/GenBank/DDBJ whole genome shotgun (WGS) entry which is preliminary data.</text>
</comment>
<evidence type="ECO:0000256" key="2">
    <source>
        <dbReference type="ARBA" id="ARBA00023157"/>
    </source>
</evidence>
<dbReference type="Pfam" id="PF00041">
    <property type="entry name" value="fn3"/>
    <property type="match status" value="1"/>
</dbReference>
<dbReference type="NCBIfam" id="TIGR04183">
    <property type="entry name" value="Por_Secre_tail"/>
    <property type="match status" value="1"/>
</dbReference>
<protein>
    <recommendedName>
        <fullName evidence="4">Fibronectin type-III domain-containing protein</fullName>
    </recommendedName>
</protein>
<dbReference type="InterPro" id="IPR045474">
    <property type="entry name" value="GEVED"/>
</dbReference>
<dbReference type="SMART" id="SM00060">
    <property type="entry name" value="FN3"/>
    <property type="match status" value="1"/>
</dbReference>
<keyword evidence="6" id="KW-1185">Reference proteome</keyword>
<dbReference type="InterPro" id="IPR036116">
    <property type="entry name" value="FN3_sf"/>
</dbReference>
<feature type="chain" id="PRO_5046824867" description="Fibronectin type-III domain-containing protein" evidence="3">
    <location>
        <begin position="24"/>
        <end position="1734"/>
    </location>
</feature>
<dbReference type="InterPro" id="IPR006558">
    <property type="entry name" value="LamG-like"/>
</dbReference>
<dbReference type="InterPro" id="IPR044023">
    <property type="entry name" value="Ig_7"/>
</dbReference>
<dbReference type="Gene3D" id="2.60.120.200">
    <property type="match status" value="1"/>
</dbReference>
<dbReference type="InterPro" id="IPR003961">
    <property type="entry name" value="FN3_dom"/>
</dbReference>
<dbReference type="RefSeq" id="WP_309730069.1">
    <property type="nucleotide sequence ID" value="NZ_JAVDQA010000009.1"/>
</dbReference>
<feature type="domain" description="Fibronectin type-III" evidence="4">
    <location>
        <begin position="178"/>
        <end position="269"/>
    </location>
</feature>
<evidence type="ECO:0000256" key="3">
    <source>
        <dbReference type="SAM" id="SignalP"/>
    </source>
</evidence>
<dbReference type="InterPro" id="IPR013783">
    <property type="entry name" value="Ig-like_fold"/>
</dbReference>
<name>A0ABU1K8T3_9FLAO</name>
<proteinExistence type="predicted"/>
<dbReference type="InterPro" id="IPR026444">
    <property type="entry name" value="Secre_tail"/>
</dbReference>
<evidence type="ECO:0000313" key="5">
    <source>
        <dbReference type="EMBL" id="MDR6302006.1"/>
    </source>
</evidence>
<dbReference type="PROSITE" id="PS50853">
    <property type="entry name" value="FN3"/>
    <property type="match status" value="1"/>
</dbReference>
<dbReference type="Gene3D" id="2.60.40.10">
    <property type="entry name" value="Immunoglobulins"/>
    <property type="match status" value="1"/>
</dbReference>
<keyword evidence="2" id="KW-1015">Disulfide bond</keyword>
<dbReference type="SUPFAM" id="SSF49265">
    <property type="entry name" value="Fibronectin type III"/>
    <property type="match status" value="1"/>
</dbReference>
<evidence type="ECO:0000313" key="6">
    <source>
        <dbReference type="Proteomes" id="UP001257659"/>
    </source>
</evidence>
<dbReference type="Proteomes" id="UP001257659">
    <property type="component" value="Unassembled WGS sequence"/>
</dbReference>
<dbReference type="Pfam" id="PF20009">
    <property type="entry name" value="GEVED"/>
    <property type="match status" value="1"/>
</dbReference>
<organism evidence="5 6">
    <name type="scientific">Mesonia maritima</name>
    <dbReference type="NCBI Taxonomy" id="1793873"/>
    <lineage>
        <taxon>Bacteria</taxon>
        <taxon>Pseudomonadati</taxon>
        <taxon>Bacteroidota</taxon>
        <taxon>Flavobacteriia</taxon>
        <taxon>Flavobacteriales</taxon>
        <taxon>Flavobacteriaceae</taxon>
        <taxon>Mesonia</taxon>
    </lineage>
</organism>